<dbReference type="PROSITE" id="PS50127">
    <property type="entry name" value="UBC_2"/>
    <property type="match status" value="1"/>
</dbReference>
<keyword evidence="3" id="KW-1185">Reference proteome</keyword>
<evidence type="ECO:0000313" key="2">
    <source>
        <dbReference type="EMBL" id="CBK19771.2"/>
    </source>
</evidence>
<evidence type="ECO:0000313" key="3">
    <source>
        <dbReference type="Proteomes" id="UP000008312"/>
    </source>
</evidence>
<dbReference type="GeneID" id="24922163"/>
<dbReference type="RefSeq" id="XP_012893819.1">
    <property type="nucleotide sequence ID" value="XM_013038365.1"/>
</dbReference>
<dbReference type="CDD" id="cd00195">
    <property type="entry name" value="UBCc_UEV"/>
    <property type="match status" value="1"/>
</dbReference>
<dbReference type="Proteomes" id="UP000008312">
    <property type="component" value="Unassembled WGS sequence"/>
</dbReference>
<protein>
    <recommendedName>
        <fullName evidence="1">UBC core domain-containing protein</fullName>
    </recommendedName>
</protein>
<dbReference type="SUPFAM" id="SSF54495">
    <property type="entry name" value="UBC-like"/>
    <property type="match status" value="1"/>
</dbReference>
<accession>D8LVD2</accession>
<dbReference type="Pfam" id="PF00179">
    <property type="entry name" value="UQ_con"/>
    <property type="match status" value="1"/>
</dbReference>
<name>D8LVD2_BLAHO</name>
<dbReference type="Gene3D" id="3.10.110.10">
    <property type="entry name" value="Ubiquitin Conjugating Enzyme"/>
    <property type="match status" value="1"/>
</dbReference>
<sequence length="89" mass="10661">MVITNPKFLNRLNKEYNDIKTKQNYFDVQLVDNNLQHWRIKFVGPHDTAYEGLPFEDKWPFEIPKFQFVTRVYHPNVFNEQPFATPSGT</sequence>
<dbReference type="EMBL" id="FN668638">
    <property type="protein sequence ID" value="CBK19771.2"/>
    <property type="molecule type" value="Genomic_DNA"/>
</dbReference>
<gene>
    <name evidence="2" type="ORF">GSBLH_T00006038001</name>
</gene>
<evidence type="ECO:0000259" key="1">
    <source>
        <dbReference type="PROSITE" id="PS50127"/>
    </source>
</evidence>
<feature type="domain" description="UBC core" evidence="1">
    <location>
        <begin position="7"/>
        <end position="89"/>
    </location>
</feature>
<reference evidence="2" key="1">
    <citation type="submission" date="2010-02" db="EMBL/GenBank/DDBJ databases">
        <title>Sequencing and annotation of the Blastocystis hominis genome.</title>
        <authorList>
            <person name="Wincker P."/>
        </authorList>
    </citation>
    <scope>NUCLEOTIDE SEQUENCE</scope>
    <source>
        <strain evidence="2">Singapore isolate B</strain>
    </source>
</reference>
<proteinExistence type="predicted"/>
<dbReference type="InterPro" id="IPR016135">
    <property type="entry name" value="UBQ-conjugating_enzyme/RWD"/>
</dbReference>
<dbReference type="InterPro" id="IPR000608">
    <property type="entry name" value="UBC"/>
</dbReference>
<dbReference type="OrthoDB" id="19692at2759"/>
<organism evidence="2">
    <name type="scientific">Blastocystis hominis</name>
    <dbReference type="NCBI Taxonomy" id="12968"/>
    <lineage>
        <taxon>Eukaryota</taxon>
        <taxon>Sar</taxon>
        <taxon>Stramenopiles</taxon>
        <taxon>Bigyra</taxon>
        <taxon>Opalozoa</taxon>
        <taxon>Opalinata</taxon>
        <taxon>Blastocystidae</taxon>
        <taxon>Blastocystis</taxon>
    </lineage>
</organism>
<dbReference type="InParanoid" id="D8LVD2"/>
<dbReference type="AlphaFoldDB" id="D8LVD2"/>